<keyword evidence="2" id="KW-1185">Reference proteome</keyword>
<dbReference type="GeneID" id="25565930"/>
<dbReference type="RefSeq" id="XP_013756914.1">
    <property type="nucleotide sequence ID" value="XM_013901460.1"/>
</dbReference>
<evidence type="ECO:0000313" key="1">
    <source>
        <dbReference type="EMBL" id="KNC50372.1"/>
    </source>
</evidence>
<gene>
    <name evidence="1" type="ORF">AMSG_06859</name>
</gene>
<dbReference type="AlphaFoldDB" id="A0A0L0DDE3"/>
<dbReference type="Proteomes" id="UP000054408">
    <property type="component" value="Unassembled WGS sequence"/>
</dbReference>
<proteinExistence type="predicted"/>
<organism evidence="1 2">
    <name type="scientific">Thecamonas trahens ATCC 50062</name>
    <dbReference type="NCBI Taxonomy" id="461836"/>
    <lineage>
        <taxon>Eukaryota</taxon>
        <taxon>Apusozoa</taxon>
        <taxon>Apusomonadida</taxon>
        <taxon>Apusomonadidae</taxon>
        <taxon>Thecamonas</taxon>
    </lineage>
</organism>
<protein>
    <submittedName>
        <fullName evidence="1">Uncharacterized protein</fullName>
    </submittedName>
</protein>
<dbReference type="EMBL" id="GL349461">
    <property type="protein sequence ID" value="KNC50372.1"/>
    <property type="molecule type" value="Genomic_DNA"/>
</dbReference>
<accession>A0A0L0DDE3</accession>
<evidence type="ECO:0000313" key="2">
    <source>
        <dbReference type="Proteomes" id="UP000054408"/>
    </source>
</evidence>
<sequence length="641" mass="65888">MLSGVSLSADVPAQAKPGAPGVNVYGAIVSDCSAYALTNIHFAELIAGPGGDGVSARNLTAVEGNYVNSAEVAQPVIPARDGEPGQDGESRLGQVPWLDPLTTSMAALAPWTGGAGSRGHGGGGRGGAHSGAYRGRASYFGRITCVTGGVIDEDQLGCGSHGGLPATVGSGPGGSAAALVIRGPIGELSLLSFGRVQAGRAGAPGAGGMAAEPTVGAAIDVAPYAANPCEVALLQAITHAARPPASPFSPHIFDASPVAANWSYPVDAIVSSAGVVFPSPGPKQVIAYAGASAVALDVNVGYIGNAHDELKVPALLIIQVRTISTANVTLAPVVSGFAGEALRFSLQAWSRDGLPVPASSAAIAVIDTTSGSHLSITRSSRAASGALDIVLRIVTAGRYPVEVRVDGVRAGSATIEIRPECAPGFYPTGELGTCGKCATWIRLAPGRAPHLKLIELAFIAATLAFIAVADMDEWEGEDKLVSTDKLLDNLTALGLGGFSSDGRPLAAALEHIGDLLKDGRLDDEDQPPPVVDADENAQFERVIADAAELSRHLTMAAASARPSPSLLAAINEQIEAWRARPPPTFTNSRFDTVRAIIAGSLAYTERAITNSDYQLATELWQQRVVPLMRAYEMDFDLEMPL</sequence>
<reference evidence="1 2" key="1">
    <citation type="submission" date="2010-05" db="EMBL/GenBank/DDBJ databases">
        <title>The Genome Sequence of Thecamonas trahens ATCC 50062.</title>
        <authorList>
            <consortium name="The Broad Institute Genome Sequencing Platform"/>
            <person name="Russ C."/>
            <person name="Cuomo C."/>
            <person name="Shea T."/>
            <person name="Young S.K."/>
            <person name="Zeng Q."/>
            <person name="Koehrsen M."/>
            <person name="Haas B."/>
            <person name="Borodovsky M."/>
            <person name="Guigo R."/>
            <person name="Alvarado L."/>
            <person name="Berlin A."/>
            <person name="Bochicchio J."/>
            <person name="Borenstein D."/>
            <person name="Chapman S."/>
            <person name="Chen Z."/>
            <person name="Freedman E."/>
            <person name="Gellesch M."/>
            <person name="Goldberg J."/>
            <person name="Griggs A."/>
            <person name="Gujja S."/>
            <person name="Heilman E."/>
            <person name="Heiman D."/>
            <person name="Hepburn T."/>
            <person name="Howarth C."/>
            <person name="Jen D."/>
            <person name="Larson L."/>
            <person name="Mehta T."/>
            <person name="Park D."/>
            <person name="Pearson M."/>
            <person name="Roberts A."/>
            <person name="Saif S."/>
            <person name="Shenoy N."/>
            <person name="Sisk P."/>
            <person name="Stolte C."/>
            <person name="Sykes S."/>
            <person name="Thomson T."/>
            <person name="Walk T."/>
            <person name="White J."/>
            <person name="Yandava C."/>
            <person name="Burger G."/>
            <person name="Gray M.W."/>
            <person name="Holland P.W.H."/>
            <person name="King N."/>
            <person name="Lang F.B.F."/>
            <person name="Roger A.J."/>
            <person name="Ruiz-Trillo I."/>
            <person name="Lander E."/>
            <person name="Nusbaum C."/>
        </authorList>
    </citation>
    <scope>NUCLEOTIDE SEQUENCE [LARGE SCALE GENOMIC DNA]</scope>
    <source>
        <strain evidence="1 2">ATCC 50062</strain>
    </source>
</reference>
<name>A0A0L0DDE3_THETB</name>